<dbReference type="Proteomes" id="UP000824094">
    <property type="component" value="Unassembled WGS sequence"/>
</dbReference>
<evidence type="ECO:0000313" key="2">
    <source>
        <dbReference type="EMBL" id="HIU60715.1"/>
    </source>
</evidence>
<organism evidence="2 3">
    <name type="scientific">Candidatus Stercoripulliclostridium merdigallinarum</name>
    <dbReference type="NCBI Taxonomy" id="2840951"/>
    <lineage>
        <taxon>Bacteria</taxon>
        <taxon>Bacillati</taxon>
        <taxon>Bacillota</taxon>
        <taxon>Clostridia</taxon>
        <taxon>Eubacteriales</taxon>
        <taxon>Candidatus Stercoripulliclostridium</taxon>
    </lineage>
</organism>
<proteinExistence type="predicted"/>
<name>A0A9D1MHT9_9FIRM</name>
<protein>
    <submittedName>
        <fullName evidence="2">Uncharacterized protein</fullName>
    </submittedName>
</protein>
<evidence type="ECO:0000256" key="1">
    <source>
        <dbReference type="SAM" id="Phobius"/>
    </source>
</evidence>
<accession>A0A9D1MHT9</accession>
<dbReference type="EMBL" id="DVNF01000146">
    <property type="protein sequence ID" value="HIU60715.1"/>
    <property type="molecule type" value="Genomic_DNA"/>
</dbReference>
<reference evidence="2" key="1">
    <citation type="submission" date="2020-10" db="EMBL/GenBank/DDBJ databases">
        <authorList>
            <person name="Gilroy R."/>
        </authorList>
    </citation>
    <scope>NUCLEOTIDE SEQUENCE</scope>
    <source>
        <strain evidence="2">18911</strain>
    </source>
</reference>
<feature type="transmembrane region" description="Helical" evidence="1">
    <location>
        <begin position="110"/>
        <end position="129"/>
    </location>
</feature>
<reference evidence="2" key="2">
    <citation type="journal article" date="2021" name="PeerJ">
        <title>Extensive microbial diversity within the chicken gut microbiome revealed by metagenomics and culture.</title>
        <authorList>
            <person name="Gilroy R."/>
            <person name="Ravi A."/>
            <person name="Getino M."/>
            <person name="Pursley I."/>
            <person name="Horton D.L."/>
            <person name="Alikhan N.F."/>
            <person name="Baker D."/>
            <person name="Gharbi K."/>
            <person name="Hall N."/>
            <person name="Watson M."/>
            <person name="Adriaenssens E.M."/>
            <person name="Foster-Nyarko E."/>
            <person name="Jarju S."/>
            <person name="Secka A."/>
            <person name="Antonio M."/>
            <person name="Oren A."/>
            <person name="Chaudhuri R.R."/>
            <person name="La Ragione R."/>
            <person name="Hildebrand F."/>
            <person name="Pallen M.J."/>
        </authorList>
    </citation>
    <scope>NUCLEOTIDE SEQUENCE</scope>
    <source>
        <strain evidence="2">18911</strain>
    </source>
</reference>
<sequence>MVTLRRDISLSESAGIECPHGEMTDYDRFMLGKRASENKNETFRYRNPELELPEVEKNGDEYHDYMLKQLNRSAPESMVTEEEFYMRRYANSHPAPVRKGFRKMTKAGKIFTTVYVLIVAAIASIIIVANAGGGVSAEAKATGGEIEALAVEDTAVESNSFDRFLDALTNK</sequence>
<keyword evidence="1" id="KW-0472">Membrane</keyword>
<comment type="caution">
    <text evidence="2">The sequence shown here is derived from an EMBL/GenBank/DDBJ whole genome shotgun (WGS) entry which is preliminary data.</text>
</comment>
<dbReference type="AlphaFoldDB" id="A0A9D1MHT9"/>
<keyword evidence="1" id="KW-0812">Transmembrane</keyword>
<gene>
    <name evidence="2" type="ORF">IAB05_04935</name>
</gene>
<evidence type="ECO:0000313" key="3">
    <source>
        <dbReference type="Proteomes" id="UP000824094"/>
    </source>
</evidence>
<keyword evidence="1" id="KW-1133">Transmembrane helix</keyword>